<reference evidence="1 2" key="1">
    <citation type="journal article" date="2020" name="IScience">
        <title>Genome Sequencing of the Endangered Kingdonia uniflora (Circaeasteraceae, Ranunculales) Reveals Potential Mechanisms of Evolutionary Specialization.</title>
        <authorList>
            <person name="Sun Y."/>
            <person name="Deng T."/>
            <person name="Zhang A."/>
            <person name="Moore M.J."/>
            <person name="Landis J.B."/>
            <person name="Lin N."/>
            <person name="Zhang H."/>
            <person name="Zhang X."/>
            <person name="Huang J."/>
            <person name="Zhang X."/>
            <person name="Sun H."/>
            <person name="Wang H."/>
        </authorList>
    </citation>
    <scope>NUCLEOTIDE SEQUENCE [LARGE SCALE GENOMIC DNA]</scope>
    <source>
        <strain evidence="1">TB1705</strain>
        <tissue evidence="1">Leaf</tissue>
    </source>
</reference>
<evidence type="ECO:0000313" key="1">
    <source>
        <dbReference type="EMBL" id="KAF6176394.1"/>
    </source>
</evidence>
<organism evidence="1 2">
    <name type="scientific">Kingdonia uniflora</name>
    <dbReference type="NCBI Taxonomy" id="39325"/>
    <lineage>
        <taxon>Eukaryota</taxon>
        <taxon>Viridiplantae</taxon>
        <taxon>Streptophyta</taxon>
        <taxon>Embryophyta</taxon>
        <taxon>Tracheophyta</taxon>
        <taxon>Spermatophyta</taxon>
        <taxon>Magnoliopsida</taxon>
        <taxon>Ranunculales</taxon>
        <taxon>Circaeasteraceae</taxon>
        <taxon>Kingdonia</taxon>
    </lineage>
</organism>
<dbReference type="EMBL" id="JACGCM010000105">
    <property type="protein sequence ID" value="KAF6176394.1"/>
    <property type="molecule type" value="Genomic_DNA"/>
</dbReference>
<accession>A0A7J7PB75</accession>
<feature type="non-terminal residue" evidence="1">
    <location>
        <position position="1"/>
    </location>
</feature>
<dbReference type="AlphaFoldDB" id="A0A7J7PB75"/>
<protein>
    <submittedName>
        <fullName evidence="1">Uncharacterized protein</fullName>
    </submittedName>
</protein>
<keyword evidence="2" id="KW-1185">Reference proteome</keyword>
<sequence length="52" mass="6076">TVYYKNHNDSPLLTYAERLGKLNLIPMFNDSFKPLAYAFDAFLSEMWGKKIC</sequence>
<gene>
    <name evidence="1" type="ORF">GIB67_010842</name>
</gene>
<name>A0A7J7PB75_9MAGN</name>
<proteinExistence type="predicted"/>
<evidence type="ECO:0000313" key="2">
    <source>
        <dbReference type="Proteomes" id="UP000541444"/>
    </source>
</evidence>
<comment type="caution">
    <text evidence="1">The sequence shown here is derived from an EMBL/GenBank/DDBJ whole genome shotgun (WGS) entry which is preliminary data.</text>
</comment>
<dbReference type="Proteomes" id="UP000541444">
    <property type="component" value="Unassembled WGS sequence"/>
</dbReference>